<evidence type="ECO:0000256" key="1">
    <source>
        <dbReference type="SAM" id="MobiDB-lite"/>
    </source>
</evidence>
<feature type="domain" description="Zinc finger/thioredoxin putative" evidence="3">
    <location>
        <begin position="3"/>
        <end position="37"/>
    </location>
</feature>
<name>A0A6M4A8X0_9BURK</name>
<accession>A0A6M4A8X0</accession>
<dbReference type="KEGG" id="upi:EJG51_016905"/>
<dbReference type="EMBL" id="CP051152">
    <property type="protein sequence ID" value="QJQ07220.1"/>
    <property type="molecule type" value="Genomic_DNA"/>
</dbReference>
<gene>
    <name evidence="4" type="ORF">EJG51_016905</name>
</gene>
<evidence type="ECO:0000313" key="4">
    <source>
        <dbReference type="EMBL" id="QJQ07220.1"/>
    </source>
</evidence>
<feature type="region of interest" description="Disordered" evidence="1">
    <location>
        <begin position="64"/>
        <end position="112"/>
    </location>
</feature>
<dbReference type="InterPro" id="IPR021834">
    <property type="entry name" value="DUF3426"/>
</dbReference>
<dbReference type="Proteomes" id="UP000274350">
    <property type="component" value="Chromosome"/>
</dbReference>
<feature type="transmembrane region" description="Helical" evidence="2">
    <location>
        <begin position="298"/>
        <end position="317"/>
    </location>
</feature>
<feature type="region of interest" description="Disordered" evidence="1">
    <location>
        <begin position="250"/>
        <end position="287"/>
    </location>
</feature>
<feature type="compositionally biased region" description="Polar residues" evidence="1">
    <location>
        <begin position="185"/>
        <end position="196"/>
    </location>
</feature>
<keyword evidence="5" id="KW-1185">Reference proteome</keyword>
<sequence length="452" mass="48581">MALATQCPHCHTAFRVANDQLKLHAGLVRCGACQQTFNGIEYLLAPGHSPSTVATPVVQAPLAPQPSAPAIEEPSAAAPLAAPEAAQESISSAPSDSATLPEPTDSTDFLDFDLGDELPAQASAKDQAQDQDQAATLTTSIATALAATQDSSQNSGQEFAPKFDQEPGLEQEIGQFELETRSTLMNQSDSDWSVSEPQDDQPQDSVVATIPAAEHLTPAGHADQQAYQRKEPVYSGLDLDAMNAASINDNLSDSLSAPGSDAGAADRDDDKDSEQHPEKPDFVVKAEKKQKRSKVMRALQAVLSLLLLLFLLAQATYTLRDTIAAWLPQTKPALQDICRRLHCQIALPSQIEMISIESNELEAIDAGRKIFSLALQLQNKSGTLQNWPMLELILNDGKGKTLLQKVFTPEEYLSNKSDVAKGFTAGSEQSIKLFFELSGIKASGYHVGVFYP</sequence>
<keyword evidence="2" id="KW-0812">Transmembrane</keyword>
<dbReference type="OrthoDB" id="5294582at2"/>
<dbReference type="InterPro" id="IPR011723">
    <property type="entry name" value="Znf/thioredoxin_put"/>
</dbReference>
<keyword evidence="2" id="KW-1133">Transmembrane helix</keyword>
<organism evidence="4 5">
    <name type="scientific">Undibacterium piscinae</name>
    <dbReference type="NCBI Taxonomy" id="2495591"/>
    <lineage>
        <taxon>Bacteria</taxon>
        <taxon>Pseudomonadati</taxon>
        <taxon>Pseudomonadota</taxon>
        <taxon>Betaproteobacteria</taxon>
        <taxon>Burkholderiales</taxon>
        <taxon>Oxalobacteraceae</taxon>
        <taxon>Undibacterium</taxon>
    </lineage>
</organism>
<feature type="region of interest" description="Disordered" evidence="1">
    <location>
        <begin position="148"/>
        <end position="168"/>
    </location>
</feature>
<protein>
    <submittedName>
        <fullName evidence="4">DUF3426 domain-containing protein</fullName>
    </submittedName>
</protein>
<feature type="region of interest" description="Disordered" evidence="1">
    <location>
        <begin position="185"/>
        <end position="204"/>
    </location>
</feature>
<feature type="compositionally biased region" description="Basic and acidic residues" evidence="1">
    <location>
        <begin position="264"/>
        <end position="287"/>
    </location>
</feature>
<dbReference type="Pfam" id="PF11906">
    <property type="entry name" value="DUF3426"/>
    <property type="match status" value="1"/>
</dbReference>
<evidence type="ECO:0000259" key="3">
    <source>
        <dbReference type="Pfam" id="PF13719"/>
    </source>
</evidence>
<feature type="compositionally biased region" description="Low complexity" evidence="1">
    <location>
        <begin position="68"/>
        <end position="89"/>
    </location>
</feature>
<dbReference type="AlphaFoldDB" id="A0A6M4A8X0"/>
<dbReference type="Pfam" id="PF13719">
    <property type="entry name" value="Zn_ribbon_5"/>
    <property type="match status" value="1"/>
</dbReference>
<reference evidence="4 5" key="1">
    <citation type="journal article" date="2019" name="Int. J. Syst. Evol. Microbiol.">
        <title>Undibacterium piscinae sp. nov., isolated from Korean shiner intestine.</title>
        <authorList>
            <person name="Lee S.Y."/>
            <person name="Kang W."/>
            <person name="Kim P.S."/>
            <person name="Kim H.S."/>
            <person name="Sung H."/>
            <person name="Shin N.R."/>
            <person name="Whon T.W."/>
            <person name="Yun J.H."/>
            <person name="Lee J.Y."/>
            <person name="Lee J.Y."/>
            <person name="Jung M.J."/>
            <person name="Jeong Y.S."/>
            <person name="Tak E.J."/>
            <person name="Han J.E."/>
            <person name="Hyun D.W."/>
            <person name="Kang M.S."/>
            <person name="Lee K.E."/>
            <person name="Lee B.H."/>
            <person name="Bae J.W."/>
        </authorList>
    </citation>
    <scope>NUCLEOTIDE SEQUENCE [LARGE SCALE GENOMIC DNA]</scope>
    <source>
        <strain evidence="4 5">S11R28</strain>
    </source>
</reference>
<dbReference type="NCBIfam" id="TIGR02098">
    <property type="entry name" value="MJ0042_CXXC"/>
    <property type="match status" value="1"/>
</dbReference>
<proteinExistence type="predicted"/>
<evidence type="ECO:0000313" key="5">
    <source>
        <dbReference type="Proteomes" id="UP000274350"/>
    </source>
</evidence>
<feature type="compositionally biased region" description="Low complexity" evidence="1">
    <location>
        <begin position="252"/>
        <end position="263"/>
    </location>
</feature>
<evidence type="ECO:0000256" key="2">
    <source>
        <dbReference type="SAM" id="Phobius"/>
    </source>
</evidence>
<keyword evidence="2" id="KW-0472">Membrane</keyword>